<accession>A0ABY7QH30</accession>
<geneLocation type="plasmid" evidence="1 2">
    <name>punmamed2</name>
</geneLocation>
<keyword evidence="2" id="KW-1185">Reference proteome</keyword>
<sequence>MTTELDHLAAAAAPFARFTGYDPAAGRRRVAARIAALKQADRAEADTDAAGAAQPEHAVDADGLTFQQHAERDLRTLTTCVINESGAPELLQRLVNSRDIDPQGGLVFAALLYLSGHPRDGQFWFQFAAGSGDSTAAYCLYLHHAALGELRDAEHWYHQTAALMDRPLPDIPHNELPPPPSLPPVDAYLFNTPWHSQHLPADTEALHRPGPALRHTVDHLRTVSEEHLGPFVLPTETLAEQLHDLVCP</sequence>
<dbReference type="RefSeq" id="WP_270151701.1">
    <property type="nucleotide sequence ID" value="NZ_CP115451.1"/>
</dbReference>
<protein>
    <submittedName>
        <fullName evidence="1">Uncharacterized protein</fullName>
    </submittedName>
</protein>
<evidence type="ECO:0000313" key="1">
    <source>
        <dbReference type="EMBL" id="WBP92033.1"/>
    </source>
</evidence>
<dbReference type="EMBL" id="CP115451">
    <property type="protein sequence ID" value="WBP92033.1"/>
    <property type="molecule type" value="Genomic_DNA"/>
</dbReference>
<evidence type="ECO:0000313" key="2">
    <source>
        <dbReference type="Proteomes" id="UP001212821"/>
    </source>
</evidence>
<name>A0ABY7QH30_9ACTN</name>
<reference evidence="1 2" key="1">
    <citation type="submission" date="2022-12" db="EMBL/GenBank/DDBJ databases">
        <title>HUAS 3-15.</title>
        <authorList>
            <person name="Mo P."/>
        </authorList>
    </citation>
    <scope>NUCLEOTIDE SEQUENCE [LARGE SCALE GENOMIC DNA]</scope>
    <source>
        <strain evidence="1 2">HUAS 3-15</strain>
        <plasmid evidence="1 2">punmamed2</plasmid>
    </source>
</reference>
<dbReference type="Proteomes" id="UP001212821">
    <property type="component" value="Plasmid punmamed2"/>
</dbReference>
<organism evidence="1 2">
    <name type="scientific">Kitasatospora cathayae</name>
    <dbReference type="NCBI Taxonomy" id="3004092"/>
    <lineage>
        <taxon>Bacteria</taxon>
        <taxon>Bacillati</taxon>
        <taxon>Actinomycetota</taxon>
        <taxon>Actinomycetes</taxon>
        <taxon>Kitasatosporales</taxon>
        <taxon>Streptomycetaceae</taxon>
        <taxon>Kitasatospora</taxon>
    </lineage>
</organism>
<keyword evidence="1" id="KW-0614">Plasmid</keyword>
<gene>
    <name evidence="1" type="ORF">O1G21_40315</name>
</gene>
<proteinExistence type="predicted"/>